<feature type="region of interest" description="Disordered" evidence="1">
    <location>
        <begin position="26"/>
        <end position="58"/>
    </location>
</feature>
<name>A0AAN8IU43_TRICO</name>
<evidence type="ECO:0000256" key="1">
    <source>
        <dbReference type="SAM" id="MobiDB-lite"/>
    </source>
</evidence>
<evidence type="ECO:0000256" key="2">
    <source>
        <dbReference type="SAM" id="SignalP"/>
    </source>
</evidence>
<reference evidence="3 4" key="1">
    <citation type="submission" date="2019-10" db="EMBL/GenBank/DDBJ databases">
        <title>Assembly and Annotation for the nematode Trichostrongylus colubriformis.</title>
        <authorList>
            <person name="Martin J."/>
        </authorList>
    </citation>
    <scope>NUCLEOTIDE SEQUENCE [LARGE SCALE GENOMIC DNA]</scope>
    <source>
        <strain evidence="3">G859</strain>
        <tissue evidence="3">Whole worm</tissue>
    </source>
</reference>
<dbReference type="AlphaFoldDB" id="A0AAN8IU43"/>
<evidence type="ECO:0000313" key="4">
    <source>
        <dbReference type="Proteomes" id="UP001331761"/>
    </source>
</evidence>
<gene>
    <name evidence="3" type="ORF">GCK32_015360</name>
</gene>
<feature type="chain" id="PRO_5042928589" evidence="2">
    <location>
        <begin position="20"/>
        <end position="103"/>
    </location>
</feature>
<dbReference type="Proteomes" id="UP001331761">
    <property type="component" value="Unassembled WGS sequence"/>
</dbReference>
<protein>
    <submittedName>
        <fullName evidence="3">Uncharacterized protein</fullName>
    </submittedName>
</protein>
<keyword evidence="2" id="KW-0732">Signal</keyword>
<dbReference type="EMBL" id="WIXE01006083">
    <property type="protein sequence ID" value="KAK5981617.1"/>
    <property type="molecule type" value="Genomic_DNA"/>
</dbReference>
<evidence type="ECO:0000313" key="3">
    <source>
        <dbReference type="EMBL" id="KAK5981617.1"/>
    </source>
</evidence>
<accession>A0AAN8IU43</accession>
<organism evidence="3 4">
    <name type="scientific">Trichostrongylus colubriformis</name>
    <name type="common">Black scour worm</name>
    <dbReference type="NCBI Taxonomy" id="6319"/>
    <lineage>
        <taxon>Eukaryota</taxon>
        <taxon>Metazoa</taxon>
        <taxon>Ecdysozoa</taxon>
        <taxon>Nematoda</taxon>
        <taxon>Chromadorea</taxon>
        <taxon>Rhabditida</taxon>
        <taxon>Rhabditina</taxon>
        <taxon>Rhabditomorpha</taxon>
        <taxon>Strongyloidea</taxon>
        <taxon>Trichostrongylidae</taxon>
        <taxon>Trichostrongylus</taxon>
    </lineage>
</organism>
<sequence length="103" mass="11299">MSYQAVALVALFIAYLAVANRLAPPDVPSDETLRRDAYRSGFNTTDTSADDQNDDEKGSWLDTGVITEMITGAFDWLVNAFVGLIANRMERNSTESYEGSIIA</sequence>
<feature type="signal peptide" evidence="2">
    <location>
        <begin position="1"/>
        <end position="19"/>
    </location>
</feature>
<comment type="caution">
    <text evidence="3">The sequence shown here is derived from an EMBL/GenBank/DDBJ whole genome shotgun (WGS) entry which is preliminary data.</text>
</comment>
<proteinExistence type="predicted"/>
<keyword evidence="4" id="KW-1185">Reference proteome</keyword>